<evidence type="ECO:0000313" key="3">
    <source>
        <dbReference type="Proteomes" id="UP000005203"/>
    </source>
</evidence>
<reference evidence="2" key="1">
    <citation type="submission" date="2021-01" db="UniProtKB">
        <authorList>
            <consortium name="EnsemblMetazoa"/>
        </authorList>
    </citation>
    <scope>IDENTIFICATION</scope>
    <source>
        <strain evidence="2">DH4</strain>
    </source>
</reference>
<dbReference type="OMA" id="QISCEYY"/>
<evidence type="ECO:0000313" key="4">
    <source>
        <dbReference type="RefSeq" id="XP_003250715.2"/>
    </source>
</evidence>
<proteinExistence type="predicted"/>
<accession>A0A7M7GJA2</accession>
<accession>A0A8B6XW42</accession>
<dbReference type="RefSeq" id="XP_003250715.2">
    <property type="nucleotide sequence ID" value="XM_003250667.4"/>
</dbReference>
<organism evidence="2">
    <name type="scientific">Apis mellifera</name>
    <name type="common">Honeybee</name>
    <dbReference type="NCBI Taxonomy" id="7460"/>
    <lineage>
        <taxon>Eukaryota</taxon>
        <taxon>Metazoa</taxon>
        <taxon>Ecdysozoa</taxon>
        <taxon>Arthropoda</taxon>
        <taxon>Hexapoda</taxon>
        <taxon>Insecta</taxon>
        <taxon>Pterygota</taxon>
        <taxon>Neoptera</taxon>
        <taxon>Endopterygota</taxon>
        <taxon>Hymenoptera</taxon>
        <taxon>Apocrita</taxon>
        <taxon>Aculeata</taxon>
        <taxon>Apoidea</taxon>
        <taxon>Anthophila</taxon>
        <taxon>Apidae</taxon>
        <taxon>Apis</taxon>
    </lineage>
</organism>
<sequence length="313" mass="36762">MTEDLLSKEKGFHQLNKELEQKAYNLMTKINCVVNTYNNGYSISNSKKYQINVSKEKTSSNSITMQNEYNFQVPIKRNSSLPHIFNQFSTSKLKLELQKDNEDDIFKQKNLASKTVFNFLKAKIDILHNELQTMRIEYKRKNDICKNLECESKKIEIKLKTEIESLKETVTKLENTNKEMQCQSQALHVENLILKKDLDRLQKQIKITNHQSNSCIIRLNRSLENNDKLKNALKYSEVEEKELKIQIRDLQEEKKLTINHLQKQLSELIQVFKKQMLIVDNLKKQNACLLAVGQLKLAKEDFSRLLDQKPENL</sequence>
<dbReference type="AlphaFoldDB" id="A0A7M7GJA2"/>
<protein>
    <submittedName>
        <fullName evidence="4">Early endosome antigen 1</fullName>
    </submittedName>
</protein>
<dbReference type="OrthoDB" id="269872at2759"/>
<feature type="coiled-coil region" evidence="1">
    <location>
        <begin position="131"/>
        <end position="253"/>
    </location>
</feature>
<keyword evidence="1" id="KW-0175">Coiled coil</keyword>
<gene>
    <name evidence="2" type="primary">100576608</name>
    <name evidence="4" type="synonym">LOC100576608</name>
</gene>
<evidence type="ECO:0000256" key="1">
    <source>
        <dbReference type="SAM" id="Coils"/>
    </source>
</evidence>
<dbReference type="Proteomes" id="UP000005203">
    <property type="component" value="Linkage group LG14"/>
</dbReference>
<keyword evidence="3" id="KW-1185">Reference proteome</keyword>
<evidence type="ECO:0000313" key="2">
    <source>
        <dbReference type="EnsemblMetazoa" id="XP_003250715"/>
    </source>
</evidence>
<dbReference type="KEGG" id="ame:100576608"/>
<dbReference type="PANTHER" id="PTHR23313">
    <property type="entry name" value="TSEC1-RELATED"/>
    <property type="match status" value="1"/>
</dbReference>
<dbReference type="GeneID" id="100576608"/>
<name>A0A7M7GJA2_APIME</name>
<dbReference type="PANTHER" id="PTHR23313:SF0">
    <property type="entry name" value="TESTIS-EXPRESSED PROTEIN 9"/>
    <property type="match status" value="1"/>
</dbReference>
<dbReference type="EnsemblMetazoa" id="XM_003250667">
    <property type="protein sequence ID" value="XP_003250715"/>
    <property type="gene ID" value="LOC100576608"/>
</dbReference>
<dbReference type="Gene3D" id="1.20.5.1700">
    <property type="match status" value="1"/>
</dbReference>
<reference evidence="4" key="2">
    <citation type="submission" date="2025-04" db="UniProtKB">
        <authorList>
            <consortium name="RefSeq"/>
        </authorList>
    </citation>
    <scope>IDENTIFICATION</scope>
    <source>
        <strain evidence="4">DH4</strain>
        <tissue evidence="4">Whole body</tissue>
    </source>
</reference>